<feature type="domain" description="Major facilitator superfamily (MFS) profile" evidence="5">
    <location>
        <begin position="12"/>
        <end position="417"/>
    </location>
</feature>
<evidence type="ECO:0000256" key="2">
    <source>
        <dbReference type="ARBA" id="ARBA00022989"/>
    </source>
</evidence>
<dbReference type="OrthoDB" id="8952229at2"/>
<keyword evidence="3 4" id="KW-0472">Membrane</keyword>
<gene>
    <name evidence="6" type="ordered locus">Deide_3p00560</name>
</gene>
<evidence type="ECO:0000313" key="7">
    <source>
        <dbReference type="Proteomes" id="UP000002208"/>
    </source>
</evidence>
<feature type="transmembrane region" description="Helical" evidence="4">
    <location>
        <begin position="243"/>
        <end position="263"/>
    </location>
</feature>
<protein>
    <submittedName>
        <fullName evidence="6">Putative major facilitator superfamily</fullName>
    </submittedName>
</protein>
<reference evidence="6 7" key="1">
    <citation type="journal article" date="2009" name="PLoS Genet.">
        <title>Alliance of proteomics and genomics to unravel the specificities of Sahara bacterium Deinococcus deserti.</title>
        <authorList>
            <person name="de Groot A."/>
            <person name="Dulermo R."/>
            <person name="Ortet P."/>
            <person name="Blanchard L."/>
            <person name="Guerin P."/>
            <person name="Fernandez B."/>
            <person name="Vacherie B."/>
            <person name="Dossat C."/>
            <person name="Jolivet E."/>
            <person name="Siguier P."/>
            <person name="Chandler M."/>
            <person name="Barakat M."/>
            <person name="Dedieu A."/>
            <person name="Barbe V."/>
            <person name="Heulin T."/>
            <person name="Sommer S."/>
            <person name="Achouak W."/>
            <person name="Armengaud J."/>
        </authorList>
    </citation>
    <scope>NUCLEOTIDE SEQUENCE [LARGE SCALE GENOMIC DNA]</scope>
    <source>
        <strain evidence="7">DSM 17065 / CIP 109153 / LMG 22923 / VCD115</strain>
        <plasmid evidence="7">pDeide3</plasmid>
    </source>
</reference>
<dbReference type="Pfam" id="PF07690">
    <property type="entry name" value="MFS_1"/>
    <property type="match status" value="1"/>
</dbReference>
<dbReference type="Gene3D" id="1.20.1250.20">
    <property type="entry name" value="MFS general substrate transporter like domains"/>
    <property type="match status" value="2"/>
</dbReference>
<evidence type="ECO:0000313" key="6">
    <source>
        <dbReference type="EMBL" id="ACO47983.1"/>
    </source>
</evidence>
<dbReference type="RefSeq" id="WP_012694856.1">
    <property type="nucleotide sequence ID" value="NC_012528.1"/>
</dbReference>
<proteinExistence type="predicted"/>
<keyword evidence="1 4" id="KW-0812">Transmembrane</keyword>
<sequence>MSPHELEYKSRGVQLRALAGLPRNARNAILMEPLWAIFGTVVIYYAPLYMRSVGLSSTEIGLLGSVTLALSFLFQAVAAPVTNRLGRKRTTLIGDLISWTIPMFVWATANSFAAFAVAAALSAVGRIVALSWSLLLIEDVEERQRARVFGIINLIVTVCGLLTPLVGLIIAQHGVTATMRAYYIAGGVGMTVMFLWRNAITQETQSGVAAMAQHRALGVGQSICHTMAMVAGMRGHPGLMGMTAFYLLTVFIEQLSLFQILFLQETLQFSAQTLSFVPFVGAFVTVLLYWVGLPQLSRLPLGRTLVVTRVLGLLGAALLLFVPAGNVAVMLAVVGLLGGATFLTQTYRDAALFSRLPREGTADLYSAVQTLTLLCAIPAAALAGAIFEVSPHGLFVVIAILSGLLLLLAFWLARRESESDGPLF</sequence>
<feature type="transmembrane region" description="Helical" evidence="4">
    <location>
        <begin position="364"/>
        <end position="387"/>
    </location>
</feature>
<evidence type="ECO:0000256" key="4">
    <source>
        <dbReference type="SAM" id="Phobius"/>
    </source>
</evidence>
<dbReference type="GO" id="GO:0022857">
    <property type="term" value="F:transmembrane transporter activity"/>
    <property type="evidence" value="ECO:0007669"/>
    <property type="project" value="InterPro"/>
</dbReference>
<feature type="transmembrane region" description="Helical" evidence="4">
    <location>
        <begin position="60"/>
        <end position="79"/>
    </location>
</feature>
<feature type="transmembrane region" description="Helical" evidence="4">
    <location>
        <begin position="327"/>
        <end position="344"/>
    </location>
</feature>
<dbReference type="AlphaFoldDB" id="C1D4A2"/>
<dbReference type="PROSITE" id="PS50850">
    <property type="entry name" value="MFS"/>
    <property type="match status" value="1"/>
</dbReference>
<feature type="transmembrane region" description="Helical" evidence="4">
    <location>
        <begin position="304"/>
        <end position="321"/>
    </location>
</feature>
<dbReference type="PANTHER" id="PTHR23518">
    <property type="entry name" value="C-METHYLTRANSFERASE"/>
    <property type="match status" value="1"/>
</dbReference>
<feature type="transmembrane region" description="Helical" evidence="4">
    <location>
        <begin position="149"/>
        <end position="171"/>
    </location>
</feature>
<evidence type="ECO:0000256" key="3">
    <source>
        <dbReference type="ARBA" id="ARBA00023136"/>
    </source>
</evidence>
<dbReference type="SUPFAM" id="SSF103473">
    <property type="entry name" value="MFS general substrate transporter"/>
    <property type="match status" value="1"/>
</dbReference>
<feature type="transmembrane region" description="Helical" evidence="4">
    <location>
        <begin position="393"/>
        <end position="413"/>
    </location>
</feature>
<dbReference type="HOGENOM" id="CLU_054001_0_0_0"/>
<organism evidence="6 7">
    <name type="scientific">Deinococcus deserti (strain DSM 17065 / CIP 109153 / LMG 22923 / VCD115)</name>
    <dbReference type="NCBI Taxonomy" id="546414"/>
    <lineage>
        <taxon>Bacteria</taxon>
        <taxon>Thermotogati</taxon>
        <taxon>Deinococcota</taxon>
        <taxon>Deinococci</taxon>
        <taxon>Deinococcales</taxon>
        <taxon>Deinococcaceae</taxon>
        <taxon>Deinococcus</taxon>
    </lineage>
</organism>
<feature type="transmembrane region" description="Helical" evidence="4">
    <location>
        <begin position="115"/>
        <end position="137"/>
    </location>
</feature>
<dbReference type="InterPro" id="IPR020846">
    <property type="entry name" value="MFS_dom"/>
</dbReference>
<dbReference type="CDD" id="cd06174">
    <property type="entry name" value="MFS"/>
    <property type="match status" value="1"/>
</dbReference>
<keyword evidence="2 4" id="KW-1133">Transmembrane helix</keyword>
<feature type="transmembrane region" description="Helical" evidence="4">
    <location>
        <begin position="177"/>
        <end position="196"/>
    </location>
</feature>
<geneLocation type="plasmid" evidence="7">
    <name>pDeide3</name>
</geneLocation>
<feature type="transmembrane region" description="Helical" evidence="4">
    <location>
        <begin position="28"/>
        <end position="48"/>
    </location>
</feature>
<dbReference type="EMBL" id="CP001117">
    <property type="protein sequence ID" value="ACO47983.1"/>
    <property type="molecule type" value="Genomic_DNA"/>
</dbReference>
<dbReference type="PANTHER" id="PTHR23518:SF2">
    <property type="entry name" value="MAJOR FACILITATOR SUPERFAMILY TRANSPORTER"/>
    <property type="match status" value="1"/>
</dbReference>
<evidence type="ECO:0000256" key="1">
    <source>
        <dbReference type="ARBA" id="ARBA00022692"/>
    </source>
</evidence>
<evidence type="ECO:0000259" key="5">
    <source>
        <dbReference type="PROSITE" id="PS50850"/>
    </source>
</evidence>
<dbReference type="Proteomes" id="UP000002208">
    <property type="component" value="Plasmid 3"/>
</dbReference>
<dbReference type="InterPro" id="IPR036259">
    <property type="entry name" value="MFS_trans_sf"/>
</dbReference>
<dbReference type="KEGG" id="ddr:Deide_3p00560"/>
<keyword evidence="6" id="KW-0614">Plasmid</keyword>
<accession>C1D4A2</accession>
<name>C1D4A2_DEIDV</name>
<feature type="transmembrane region" description="Helical" evidence="4">
    <location>
        <begin position="91"/>
        <end position="109"/>
    </location>
</feature>
<feature type="transmembrane region" description="Helical" evidence="4">
    <location>
        <begin position="269"/>
        <end position="292"/>
    </location>
</feature>
<dbReference type="InterPro" id="IPR011701">
    <property type="entry name" value="MFS"/>
</dbReference>
<keyword evidence="7" id="KW-1185">Reference proteome</keyword>